<name>A0ABP1FVM2_9CHLO</name>
<dbReference type="Proteomes" id="UP001497392">
    <property type="component" value="Unassembled WGS sequence"/>
</dbReference>
<proteinExistence type="predicted"/>
<evidence type="ECO:0000313" key="3">
    <source>
        <dbReference type="Proteomes" id="UP001497392"/>
    </source>
</evidence>
<feature type="region of interest" description="Disordered" evidence="1">
    <location>
        <begin position="121"/>
        <end position="175"/>
    </location>
</feature>
<accession>A0ABP1FVM2</accession>
<feature type="compositionally biased region" description="Polar residues" evidence="1">
    <location>
        <begin position="58"/>
        <end position="72"/>
    </location>
</feature>
<keyword evidence="3" id="KW-1185">Reference proteome</keyword>
<evidence type="ECO:0000256" key="1">
    <source>
        <dbReference type="SAM" id="MobiDB-lite"/>
    </source>
</evidence>
<sequence length="282" mass="29597">MADDQDELLLEPAAKRTRFDDAIDTSQQGVGSKSEARAVAETFGPTQGAAGDRIPETTGASERQTGDESVSDFTLGVVGPTDRFASDGDKDGADAALYAADRAHKHCQTADAMLDAMEAAEAQYDAQKQPDPKRLSGMIEDALNSSSNAPASPRGVARKDSGQQKPLVVPESTREKVRERILAGLQKNCHLSSSQHDLAKIAAECEDTCYSNSKSKVTYLSKAGNATRLASSLSAAEVPELARIASGQAKSVVENRVTEPARPGAMTGGQGIIMKPMTGSAS</sequence>
<comment type="caution">
    <text evidence="2">The sequence shown here is derived from an EMBL/GenBank/DDBJ whole genome shotgun (WGS) entry which is preliminary data.</text>
</comment>
<feature type="region of interest" description="Disordered" evidence="1">
    <location>
        <begin position="260"/>
        <end position="282"/>
    </location>
</feature>
<reference evidence="2 3" key="1">
    <citation type="submission" date="2024-06" db="EMBL/GenBank/DDBJ databases">
        <authorList>
            <person name="Kraege A."/>
            <person name="Thomma B."/>
        </authorList>
    </citation>
    <scope>NUCLEOTIDE SEQUENCE [LARGE SCALE GENOMIC DNA]</scope>
</reference>
<feature type="region of interest" description="Disordered" evidence="1">
    <location>
        <begin position="1"/>
        <end position="76"/>
    </location>
</feature>
<gene>
    <name evidence="2" type="primary">g6547</name>
    <name evidence="2" type="ORF">VP750_LOCUS5603</name>
</gene>
<feature type="compositionally biased region" description="Low complexity" evidence="1">
    <location>
        <begin position="144"/>
        <end position="153"/>
    </location>
</feature>
<organism evidence="2 3">
    <name type="scientific">Coccomyxa viridis</name>
    <dbReference type="NCBI Taxonomy" id="1274662"/>
    <lineage>
        <taxon>Eukaryota</taxon>
        <taxon>Viridiplantae</taxon>
        <taxon>Chlorophyta</taxon>
        <taxon>core chlorophytes</taxon>
        <taxon>Trebouxiophyceae</taxon>
        <taxon>Trebouxiophyceae incertae sedis</taxon>
        <taxon>Coccomyxaceae</taxon>
        <taxon>Coccomyxa</taxon>
    </lineage>
</organism>
<dbReference type="EMBL" id="CAXHTA020000009">
    <property type="protein sequence ID" value="CAL5223944.1"/>
    <property type="molecule type" value="Genomic_DNA"/>
</dbReference>
<protein>
    <submittedName>
        <fullName evidence="2">G6547 protein</fullName>
    </submittedName>
</protein>
<evidence type="ECO:0000313" key="2">
    <source>
        <dbReference type="EMBL" id="CAL5223944.1"/>
    </source>
</evidence>